<keyword evidence="5 6" id="KW-0539">Nucleus</keyword>
<evidence type="ECO:0000313" key="10">
    <source>
        <dbReference type="Proteomes" id="UP000012960"/>
    </source>
</evidence>
<evidence type="ECO:0000313" key="9">
    <source>
        <dbReference type="EnsemblPlants" id="Ma08_p12200.1"/>
    </source>
</evidence>
<feature type="domain" description="OVATE" evidence="7">
    <location>
        <begin position="43"/>
        <end position="102"/>
    </location>
</feature>
<comment type="subcellular location">
    <subcellularLocation>
        <location evidence="1 6">Nucleus</location>
    </subcellularLocation>
</comment>
<evidence type="ECO:0000256" key="1">
    <source>
        <dbReference type="ARBA" id="ARBA00004123"/>
    </source>
</evidence>
<dbReference type="PANTHER" id="PTHR33057:SF110">
    <property type="entry name" value="TRANSCRIPTION REPRESSOR"/>
    <property type="match status" value="1"/>
</dbReference>
<dbReference type="InterPro" id="IPR006458">
    <property type="entry name" value="Ovate_C"/>
</dbReference>
<dbReference type="Gramene" id="Ma08_t12200.1">
    <property type="protein sequence ID" value="Ma08_p12200.1"/>
    <property type="gene ID" value="Ma08_g12200"/>
</dbReference>
<evidence type="ECO:0000256" key="3">
    <source>
        <dbReference type="ARBA" id="ARBA00023015"/>
    </source>
</evidence>
<dbReference type="EMBL" id="HG996472">
    <property type="protein sequence ID" value="CAG1831316.1"/>
    <property type="molecule type" value="Genomic_DNA"/>
</dbReference>
<dbReference type="AlphaFoldDB" id="A0A804K5R8"/>
<keyword evidence="2 6" id="KW-0678">Repressor</keyword>
<evidence type="ECO:0000259" key="7">
    <source>
        <dbReference type="PROSITE" id="PS51754"/>
    </source>
</evidence>
<dbReference type="PANTHER" id="PTHR33057">
    <property type="entry name" value="TRANSCRIPTION REPRESSOR OFP7-RELATED"/>
    <property type="match status" value="1"/>
</dbReference>
<dbReference type="GO" id="GO:0005634">
    <property type="term" value="C:nucleus"/>
    <property type="evidence" value="ECO:0007669"/>
    <property type="project" value="UniProtKB-SubCell"/>
</dbReference>
<evidence type="ECO:0000256" key="5">
    <source>
        <dbReference type="ARBA" id="ARBA00023242"/>
    </source>
</evidence>
<dbReference type="Pfam" id="PF04844">
    <property type="entry name" value="Ovate"/>
    <property type="match status" value="1"/>
</dbReference>
<reference evidence="8" key="1">
    <citation type="submission" date="2021-03" db="EMBL/GenBank/DDBJ databases">
        <authorList>
            <consortium name="Genoscope - CEA"/>
            <person name="William W."/>
        </authorList>
    </citation>
    <scope>NUCLEOTIDE SEQUENCE</scope>
    <source>
        <strain evidence="8">Doubled-haploid Pahang</strain>
    </source>
</reference>
<dbReference type="OMA" id="CAVKYSS"/>
<evidence type="ECO:0000313" key="8">
    <source>
        <dbReference type="EMBL" id="CAG1831316.1"/>
    </source>
</evidence>
<keyword evidence="10" id="KW-1185">Reference proteome</keyword>
<dbReference type="GO" id="GO:0045892">
    <property type="term" value="P:negative regulation of DNA-templated transcription"/>
    <property type="evidence" value="ECO:0007669"/>
    <property type="project" value="UniProtKB-UniRule"/>
</dbReference>
<keyword evidence="3 6" id="KW-0805">Transcription regulation</keyword>
<dbReference type="PROSITE" id="PS51754">
    <property type="entry name" value="OVATE"/>
    <property type="match status" value="1"/>
</dbReference>
<accession>A0A804K5R8</accession>
<comment type="function">
    <text evidence="6">Transcriptional repressor that regulates multiple aspects of plant growth and development.</text>
</comment>
<gene>
    <name evidence="8" type="ORF">GSMUA_345700.1</name>
</gene>
<name>A0A804K5R8_MUSAM</name>
<reference evidence="9" key="2">
    <citation type="submission" date="2021-05" db="UniProtKB">
        <authorList>
            <consortium name="EnsemblPlants"/>
        </authorList>
    </citation>
    <scope>IDENTIFICATION</scope>
    <source>
        <strain evidence="9">subsp. malaccensis</strain>
    </source>
</reference>
<sequence length="112" mass="12284">MGNPGIASEKKKRRARRGPFTSLSFSASLPGDVRGALAESICAVKYSSDPLADFRESILEMIRDGGVKDWEEMEELVYCYVVLNSSDVRCFIADAFLSVCSTCLQLPSGNDH</sequence>
<evidence type="ECO:0000256" key="2">
    <source>
        <dbReference type="ARBA" id="ARBA00022491"/>
    </source>
</evidence>
<organism evidence="9 10">
    <name type="scientific">Musa acuminata subsp. malaccensis</name>
    <name type="common">Wild banana</name>
    <name type="synonym">Musa malaccensis</name>
    <dbReference type="NCBI Taxonomy" id="214687"/>
    <lineage>
        <taxon>Eukaryota</taxon>
        <taxon>Viridiplantae</taxon>
        <taxon>Streptophyta</taxon>
        <taxon>Embryophyta</taxon>
        <taxon>Tracheophyta</taxon>
        <taxon>Spermatophyta</taxon>
        <taxon>Magnoliopsida</taxon>
        <taxon>Liliopsida</taxon>
        <taxon>Zingiberales</taxon>
        <taxon>Musaceae</taxon>
        <taxon>Musa</taxon>
    </lineage>
</organism>
<dbReference type="InParanoid" id="A0A804K5R8"/>
<protein>
    <recommendedName>
        <fullName evidence="6">Transcription repressor</fullName>
    </recommendedName>
    <alternativeName>
        <fullName evidence="6">Ovate family protein</fullName>
    </alternativeName>
</protein>
<dbReference type="NCBIfam" id="TIGR01568">
    <property type="entry name" value="A_thal_3678"/>
    <property type="match status" value="1"/>
</dbReference>
<evidence type="ECO:0000256" key="4">
    <source>
        <dbReference type="ARBA" id="ARBA00023163"/>
    </source>
</evidence>
<dbReference type="Proteomes" id="UP000012960">
    <property type="component" value="Unplaced"/>
</dbReference>
<proteinExistence type="predicted"/>
<dbReference type="InterPro" id="IPR038933">
    <property type="entry name" value="Ovate"/>
</dbReference>
<evidence type="ECO:0000256" key="6">
    <source>
        <dbReference type="RuleBase" id="RU367028"/>
    </source>
</evidence>
<keyword evidence="4 6" id="KW-0804">Transcription</keyword>
<dbReference type="EnsemblPlants" id="Ma08_t12200.1">
    <property type="protein sequence ID" value="Ma08_p12200.1"/>
    <property type="gene ID" value="Ma08_g12200"/>
</dbReference>